<accession>A0A382IUF9</accession>
<dbReference type="Pfam" id="PF12804">
    <property type="entry name" value="NTP_transf_3"/>
    <property type="match status" value="1"/>
</dbReference>
<organism evidence="4">
    <name type="scientific">marine metagenome</name>
    <dbReference type="NCBI Taxonomy" id="408172"/>
    <lineage>
        <taxon>unclassified sequences</taxon>
        <taxon>metagenomes</taxon>
        <taxon>ecological metagenomes</taxon>
    </lineage>
</organism>
<dbReference type="SUPFAM" id="SSF53448">
    <property type="entry name" value="Nucleotide-diphospho-sugar transferases"/>
    <property type="match status" value="1"/>
</dbReference>
<dbReference type="Gene3D" id="3.90.550.10">
    <property type="entry name" value="Spore Coat Polysaccharide Biosynthesis Protein SpsA, Chain A"/>
    <property type="match status" value="1"/>
</dbReference>
<sequence length="251" mass="28551">MKAILLAAGSGVRLGSLTKEIPKALIDINGKTLLERQIIALQKNDINDITVVTGPNSDKFEIKDVTYIHDSNYLDHDVLGTMMSVIDYMDSDVIVSYTDIVFDEKIIHSIKNGKSDINVAVEMDWERAYVNRTEHRVDEAANVLIENELIKKIGHKTKEFGFFEKDNLGEFLGIMKLSQKGVDIFKNEYLRLMKNHEGGFHEAISIKKGYITDLIQELIDMNYKINPVLVTGNWCEIDTLQDLQVAKKKFI</sequence>
<dbReference type="EMBL" id="UINC01069799">
    <property type="protein sequence ID" value="SVC03454.1"/>
    <property type="molecule type" value="Genomic_DNA"/>
</dbReference>
<proteinExistence type="predicted"/>
<gene>
    <name evidence="4" type="ORF">METZ01_LOCUS256308</name>
</gene>
<dbReference type="AlphaFoldDB" id="A0A382IUF9"/>
<dbReference type="PANTHER" id="PTHR43584:SF8">
    <property type="entry name" value="N-ACETYLMURAMATE ALPHA-1-PHOSPHATE URIDYLYLTRANSFERASE"/>
    <property type="match status" value="1"/>
</dbReference>
<evidence type="ECO:0000313" key="4">
    <source>
        <dbReference type="EMBL" id="SVC03454.1"/>
    </source>
</evidence>
<keyword evidence="2" id="KW-0548">Nucleotidyltransferase</keyword>
<feature type="domain" description="MobA-like NTP transferase" evidence="3">
    <location>
        <begin position="3"/>
        <end position="113"/>
    </location>
</feature>
<protein>
    <recommendedName>
        <fullName evidence="3">MobA-like NTP transferase domain-containing protein</fullName>
    </recommendedName>
</protein>
<dbReference type="PANTHER" id="PTHR43584">
    <property type="entry name" value="NUCLEOTIDYL TRANSFERASE"/>
    <property type="match status" value="1"/>
</dbReference>
<dbReference type="InterPro" id="IPR050065">
    <property type="entry name" value="GlmU-like"/>
</dbReference>
<keyword evidence="1" id="KW-0808">Transferase</keyword>
<evidence type="ECO:0000256" key="2">
    <source>
        <dbReference type="ARBA" id="ARBA00022695"/>
    </source>
</evidence>
<dbReference type="GO" id="GO:0016779">
    <property type="term" value="F:nucleotidyltransferase activity"/>
    <property type="evidence" value="ECO:0007669"/>
    <property type="project" value="UniProtKB-KW"/>
</dbReference>
<dbReference type="InterPro" id="IPR029044">
    <property type="entry name" value="Nucleotide-diphossugar_trans"/>
</dbReference>
<dbReference type="InterPro" id="IPR025877">
    <property type="entry name" value="MobA-like_NTP_Trfase"/>
</dbReference>
<evidence type="ECO:0000256" key="1">
    <source>
        <dbReference type="ARBA" id="ARBA00022679"/>
    </source>
</evidence>
<evidence type="ECO:0000259" key="3">
    <source>
        <dbReference type="Pfam" id="PF12804"/>
    </source>
</evidence>
<name>A0A382IUF9_9ZZZZ</name>
<reference evidence="4" key="1">
    <citation type="submission" date="2018-05" db="EMBL/GenBank/DDBJ databases">
        <authorList>
            <person name="Lanie J.A."/>
            <person name="Ng W.-L."/>
            <person name="Kazmierczak K.M."/>
            <person name="Andrzejewski T.M."/>
            <person name="Davidsen T.M."/>
            <person name="Wayne K.J."/>
            <person name="Tettelin H."/>
            <person name="Glass J.I."/>
            <person name="Rusch D."/>
            <person name="Podicherti R."/>
            <person name="Tsui H.-C.T."/>
            <person name="Winkler M.E."/>
        </authorList>
    </citation>
    <scope>NUCLEOTIDE SEQUENCE</scope>
</reference>